<organism evidence="2 3">
    <name type="scientific">Escherichia coli</name>
    <dbReference type="NCBI Taxonomy" id="562"/>
    <lineage>
        <taxon>Bacteria</taxon>
        <taxon>Pseudomonadati</taxon>
        <taxon>Pseudomonadota</taxon>
        <taxon>Gammaproteobacteria</taxon>
        <taxon>Enterobacterales</taxon>
        <taxon>Enterobacteriaceae</taxon>
        <taxon>Escherichia</taxon>
    </lineage>
</organism>
<dbReference type="Gene3D" id="3.40.630.30">
    <property type="match status" value="1"/>
</dbReference>
<dbReference type="RefSeq" id="WP_224153753.1">
    <property type="nucleotide sequence ID" value="NZ_JAHQAK010000334.1"/>
</dbReference>
<dbReference type="Pfam" id="PF12568">
    <property type="entry name" value="PanZ"/>
    <property type="match status" value="1"/>
</dbReference>
<keyword evidence="2" id="KW-0808">Transferase</keyword>
<name>A0A444R6I6_ECOLX</name>
<comment type="caution">
    <text evidence="2">The sequence shown here is derived from an EMBL/GenBank/DDBJ whole genome shotgun (WGS) entry which is preliminary data.</text>
</comment>
<dbReference type="GO" id="GO:0016740">
    <property type="term" value="F:transferase activity"/>
    <property type="evidence" value="ECO:0007669"/>
    <property type="project" value="UniProtKB-KW"/>
</dbReference>
<evidence type="ECO:0000259" key="1">
    <source>
        <dbReference type="Pfam" id="PF12568"/>
    </source>
</evidence>
<dbReference type="Proteomes" id="UP000288730">
    <property type="component" value="Unassembled WGS sequence"/>
</dbReference>
<evidence type="ECO:0000313" key="2">
    <source>
        <dbReference type="EMBL" id="RXD06517.1"/>
    </source>
</evidence>
<reference evidence="2 3" key="1">
    <citation type="submission" date="2019-01" db="EMBL/GenBank/DDBJ databases">
        <title>Genomic analysis of febrile catheter-associated UTI E. coli isolates.</title>
        <authorList>
            <person name="Potter R."/>
            <person name="Zou Z."/>
            <person name="Henderson J."/>
            <person name="Dantas G."/>
        </authorList>
    </citation>
    <scope>NUCLEOTIDE SEQUENCE [LARGE SCALE GENOMIC DNA]</scope>
    <source>
        <strain evidence="2 3">29_CAASB</strain>
    </source>
</reference>
<dbReference type="EMBL" id="SCJN01000382">
    <property type="protein sequence ID" value="RXD06517.1"/>
    <property type="molecule type" value="Genomic_DNA"/>
</dbReference>
<accession>A0A444R6I6</accession>
<sequence length="24" mass="2973">MKLTIIRLENFSDQDRIDLQKIWP</sequence>
<feature type="domain" description="PanZ acetyltransferase (GNAT)" evidence="1">
    <location>
        <begin position="2"/>
        <end position="24"/>
    </location>
</feature>
<proteinExistence type="predicted"/>
<protein>
    <submittedName>
        <fullName evidence="2">GNAT family N-acetyltransferase</fullName>
    </submittedName>
</protein>
<gene>
    <name evidence="2" type="ORF">EPS76_25655</name>
</gene>
<dbReference type="AlphaFoldDB" id="A0A444R6I6"/>
<evidence type="ECO:0000313" key="3">
    <source>
        <dbReference type="Proteomes" id="UP000288730"/>
    </source>
</evidence>
<feature type="non-terminal residue" evidence="2">
    <location>
        <position position="24"/>
    </location>
</feature>
<dbReference type="InterPro" id="IPR040448">
    <property type="entry name" value="PanZ_GNAT"/>
</dbReference>